<comment type="caution">
    <text evidence="1">The sequence shown here is derived from an EMBL/GenBank/DDBJ whole genome shotgun (WGS) entry which is preliminary data.</text>
</comment>
<gene>
    <name evidence="1" type="ORF">GQ607_003882</name>
</gene>
<dbReference type="Proteomes" id="UP000434172">
    <property type="component" value="Unassembled WGS sequence"/>
</dbReference>
<name>A0A8H3WN48_9PEZI</name>
<evidence type="ECO:0000313" key="2">
    <source>
        <dbReference type="Proteomes" id="UP000434172"/>
    </source>
</evidence>
<dbReference type="AlphaFoldDB" id="A0A8H3WN48"/>
<evidence type="ECO:0000313" key="1">
    <source>
        <dbReference type="EMBL" id="KAF0328857.1"/>
    </source>
</evidence>
<keyword evidence="2" id="KW-1185">Reference proteome</keyword>
<organism evidence="1 2">
    <name type="scientific">Colletotrichum asianum</name>
    <dbReference type="NCBI Taxonomy" id="702518"/>
    <lineage>
        <taxon>Eukaryota</taxon>
        <taxon>Fungi</taxon>
        <taxon>Dikarya</taxon>
        <taxon>Ascomycota</taxon>
        <taxon>Pezizomycotina</taxon>
        <taxon>Sordariomycetes</taxon>
        <taxon>Hypocreomycetidae</taxon>
        <taxon>Glomerellales</taxon>
        <taxon>Glomerellaceae</taxon>
        <taxon>Colletotrichum</taxon>
        <taxon>Colletotrichum gloeosporioides species complex</taxon>
    </lineage>
</organism>
<protein>
    <submittedName>
        <fullName evidence="1">Uncharacterized protein</fullName>
    </submittedName>
</protein>
<reference evidence="1 2" key="1">
    <citation type="submission" date="2019-12" db="EMBL/GenBank/DDBJ databases">
        <title>A genome sequence resource for the geographically widespread anthracnose pathogen Colletotrichum asianum.</title>
        <authorList>
            <person name="Meng Y."/>
        </authorList>
    </citation>
    <scope>NUCLEOTIDE SEQUENCE [LARGE SCALE GENOMIC DNA]</scope>
    <source>
        <strain evidence="1 2">ICMP 18580</strain>
    </source>
</reference>
<dbReference type="EMBL" id="WOWK01000015">
    <property type="protein sequence ID" value="KAF0328857.1"/>
    <property type="molecule type" value="Genomic_DNA"/>
</dbReference>
<proteinExistence type="predicted"/>
<sequence>MSAPRKEYKNTNPALGTPFFEKTAKDIATQNNIHTLNEALNFSEHSNSDQERFIAVALDRALKNTSERDPLYAVIEVMNTPNGLRAEAARVSGYPEEWPFFA</sequence>
<accession>A0A8H3WN48</accession>